<feature type="region of interest" description="Disordered" evidence="1">
    <location>
        <begin position="1"/>
        <end position="53"/>
    </location>
</feature>
<reference evidence="2" key="1">
    <citation type="journal article" date="2014" name="Int. J. Syst. Evol. Microbiol.">
        <title>Complete genome sequence of Corynebacterium casei LMG S-19264T (=DSM 44701T), isolated from a smear-ripened cheese.</title>
        <authorList>
            <consortium name="US DOE Joint Genome Institute (JGI-PGF)"/>
            <person name="Walter F."/>
            <person name="Albersmeier A."/>
            <person name="Kalinowski J."/>
            <person name="Ruckert C."/>
        </authorList>
    </citation>
    <scope>NUCLEOTIDE SEQUENCE</scope>
    <source>
        <strain evidence="2">CGMCC 1.15085</strain>
    </source>
</reference>
<reference evidence="2" key="2">
    <citation type="submission" date="2020-09" db="EMBL/GenBank/DDBJ databases">
        <authorList>
            <person name="Sun Q."/>
            <person name="Zhou Y."/>
        </authorList>
    </citation>
    <scope>NUCLEOTIDE SEQUENCE</scope>
    <source>
        <strain evidence="2">CGMCC 1.15085</strain>
    </source>
</reference>
<evidence type="ECO:0000256" key="1">
    <source>
        <dbReference type="SAM" id="MobiDB-lite"/>
    </source>
</evidence>
<organism evidence="2 3">
    <name type="scientific">Flexivirga endophytica</name>
    <dbReference type="NCBI Taxonomy" id="1849103"/>
    <lineage>
        <taxon>Bacteria</taxon>
        <taxon>Bacillati</taxon>
        <taxon>Actinomycetota</taxon>
        <taxon>Actinomycetes</taxon>
        <taxon>Micrococcales</taxon>
        <taxon>Dermacoccaceae</taxon>
        <taxon>Flexivirga</taxon>
    </lineage>
</organism>
<sequence>MTETPNEGERHPDGWAAWGKQDGEPLKPTPQQPLESVESDSEDTGEQAPDKKS</sequence>
<dbReference type="EMBL" id="BMHI01000007">
    <property type="protein sequence ID" value="GGB46226.1"/>
    <property type="molecule type" value="Genomic_DNA"/>
</dbReference>
<dbReference type="Proteomes" id="UP000636793">
    <property type="component" value="Unassembled WGS sequence"/>
</dbReference>
<evidence type="ECO:0000313" key="2">
    <source>
        <dbReference type="EMBL" id="GGB46226.1"/>
    </source>
</evidence>
<evidence type="ECO:0000313" key="3">
    <source>
        <dbReference type="Proteomes" id="UP000636793"/>
    </source>
</evidence>
<accession>A0A916THW1</accession>
<dbReference type="RefSeq" id="WP_188838998.1">
    <property type="nucleotide sequence ID" value="NZ_BMHI01000007.1"/>
</dbReference>
<dbReference type="AlphaFoldDB" id="A0A916THW1"/>
<comment type="caution">
    <text evidence="2">The sequence shown here is derived from an EMBL/GenBank/DDBJ whole genome shotgun (WGS) entry which is preliminary data.</text>
</comment>
<protein>
    <submittedName>
        <fullName evidence="2">Uncharacterized protein</fullName>
    </submittedName>
</protein>
<gene>
    <name evidence="2" type="ORF">GCM10011492_41790</name>
</gene>
<keyword evidence="3" id="KW-1185">Reference proteome</keyword>
<proteinExistence type="predicted"/>
<name>A0A916THW1_9MICO</name>